<feature type="signal peptide" evidence="2">
    <location>
        <begin position="1"/>
        <end position="23"/>
    </location>
</feature>
<sequence>MKFLKKLSTSLVLASMLLTSANAITEGVEYITLTQEIPNAQNSVIEVWSYRCTHCYDHHKFGTMTKIAQAYPDAKMGYLIVQSMGDYGVQAAHIFAYAQMLDEKANISLSDSNSMYHKLADAYFKAYFNKKQRWGNGAEPDKFYALGLKVLGITKANLDEFINSNEGKALVEATLIADPISKNFGTPGFVVNGKYEVNVAKTPSPQALIDVIGELLKK</sequence>
<keyword evidence="4" id="KW-1185">Reference proteome</keyword>
<comment type="caution">
    <text evidence="3">The sequence shown here is derived from an EMBL/GenBank/DDBJ whole genome shotgun (WGS) entry which is preliminary data.</text>
</comment>
<reference evidence="3 4" key="1">
    <citation type="submission" date="2020-07" db="EMBL/GenBank/DDBJ databases">
        <title>Transfer of Campylobacter canadensis to the novel genus Avispirillum gen. nov., that also includes two novel species recovered from migratory waterfowl: Avispirillum anseris sp. nov. and Avispirillum brantae sp. nov.</title>
        <authorList>
            <person name="Miller W.G."/>
            <person name="Chapman M.H."/>
            <person name="Yee E."/>
            <person name="Inglis G.D."/>
        </authorList>
    </citation>
    <scope>NUCLEOTIDE SEQUENCE [LARGE SCALE GENOMIC DNA]</scope>
    <source>
        <strain evidence="3 4">L283</strain>
    </source>
</reference>
<accession>A0ABS7WQB7</accession>
<dbReference type="RefSeq" id="WP_224315932.1">
    <property type="nucleotide sequence ID" value="NZ_JACGBB010000003.1"/>
</dbReference>
<evidence type="ECO:0000313" key="4">
    <source>
        <dbReference type="Proteomes" id="UP000786183"/>
    </source>
</evidence>
<keyword evidence="1 2" id="KW-0732">Signal</keyword>
<evidence type="ECO:0000256" key="1">
    <source>
        <dbReference type="ARBA" id="ARBA00022729"/>
    </source>
</evidence>
<name>A0ABS7WQB7_9BACT</name>
<dbReference type="EMBL" id="JACGBB010000003">
    <property type="protein sequence ID" value="MBZ7986955.1"/>
    <property type="molecule type" value="Genomic_DNA"/>
</dbReference>
<dbReference type="InterPro" id="IPR050824">
    <property type="entry name" value="Thiol_disulfide_DsbA"/>
</dbReference>
<dbReference type="Gene3D" id="3.40.30.10">
    <property type="entry name" value="Glutaredoxin"/>
    <property type="match status" value="1"/>
</dbReference>
<dbReference type="CDD" id="cd03019">
    <property type="entry name" value="DsbA_DsbA"/>
    <property type="match status" value="1"/>
</dbReference>
<evidence type="ECO:0000313" key="3">
    <source>
        <dbReference type="EMBL" id="MBZ7986955.1"/>
    </source>
</evidence>
<dbReference type="InterPro" id="IPR023205">
    <property type="entry name" value="DsbA/DsbL"/>
</dbReference>
<gene>
    <name evidence="3" type="ORF">AVCANL283_02325</name>
</gene>
<dbReference type="Proteomes" id="UP000786183">
    <property type="component" value="Unassembled WGS sequence"/>
</dbReference>
<proteinExistence type="predicted"/>
<dbReference type="PANTHER" id="PTHR35891">
    <property type="entry name" value="THIOL:DISULFIDE INTERCHANGE PROTEIN DSBA"/>
    <property type="match status" value="1"/>
</dbReference>
<evidence type="ECO:0000256" key="2">
    <source>
        <dbReference type="SAM" id="SignalP"/>
    </source>
</evidence>
<dbReference type="SUPFAM" id="SSF52833">
    <property type="entry name" value="Thioredoxin-like"/>
    <property type="match status" value="1"/>
</dbReference>
<organism evidence="3 4">
    <name type="scientific">Campylobacter canadensis</name>
    <dbReference type="NCBI Taxonomy" id="449520"/>
    <lineage>
        <taxon>Bacteria</taxon>
        <taxon>Pseudomonadati</taxon>
        <taxon>Campylobacterota</taxon>
        <taxon>Epsilonproteobacteria</taxon>
        <taxon>Campylobacterales</taxon>
        <taxon>Campylobacteraceae</taxon>
        <taxon>Campylobacter</taxon>
    </lineage>
</organism>
<dbReference type="PANTHER" id="PTHR35891:SF3">
    <property type="entry name" value="THIOL:DISULFIDE INTERCHANGE PROTEIN DSBL"/>
    <property type="match status" value="1"/>
</dbReference>
<feature type="chain" id="PRO_5046819010" evidence="2">
    <location>
        <begin position="24"/>
        <end position="218"/>
    </location>
</feature>
<protein>
    <submittedName>
        <fullName evidence="3">Thiol:disulfide interchange protein DsbA/DsbL</fullName>
    </submittedName>
</protein>
<dbReference type="InterPro" id="IPR036249">
    <property type="entry name" value="Thioredoxin-like_sf"/>
</dbReference>